<accession>A0ACB1B6V3</accession>
<sequence>MEGFKAKIEGRLNGDGNSGKPFFGGYFTLRRATPELETEFCNFYKIVLNYIERWFQLQLLPKGISIINLENKELIYAEVVQLAEQICPEISENDELFDEVSQLNKALTGINEEDFYLKTTEQKWRMIFDVTGATKKYKNLYRIVSAAISIPVSNAFIERIFSMASIQWTKERNSLEVKTVRALLLVSANFDMSCIEMHKMLSGSKKLLEKIHLGGKYERFEDE</sequence>
<protein>
    <submittedName>
        <fullName evidence="1">Uncharacterized protein</fullName>
    </submittedName>
</protein>
<evidence type="ECO:0000313" key="2">
    <source>
        <dbReference type="Proteomes" id="UP001497535"/>
    </source>
</evidence>
<keyword evidence="2" id="KW-1185">Reference proteome</keyword>
<proteinExistence type="predicted"/>
<gene>
    <name evidence="1" type="ORF">MENTE1834_LOCUS48404</name>
</gene>
<name>A0ACB1B6V3_MELEN</name>
<dbReference type="EMBL" id="CAVMJV010000230">
    <property type="protein sequence ID" value="CAK5126805.1"/>
    <property type="molecule type" value="Genomic_DNA"/>
</dbReference>
<dbReference type="Proteomes" id="UP001497535">
    <property type="component" value="Unassembled WGS sequence"/>
</dbReference>
<comment type="caution">
    <text evidence="1">The sequence shown here is derived from an EMBL/GenBank/DDBJ whole genome shotgun (WGS) entry which is preliminary data.</text>
</comment>
<reference evidence="1" key="1">
    <citation type="submission" date="2023-11" db="EMBL/GenBank/DDBJ databases">
        <authorList>
            <person name="Poullet M."/>
        </authorList>
    </citation>
    <scope>NUCLEOTIDE SEQUENCE</scope>
    <source>
        <strain evidence="1">E1834</strain>
    </source>
</reference>
<evidence type="ECO:0000313" key="1">
    <source>
        <dbReference type="EMBL" id="CAK5126805.1"/>
    </source>
</evidence>
<organism evidence="1 2">
    <name type="scientific">Meloidogyne enterolobii</name>
    <name type="common">Root-knot nematode worm</name>
    <name type="synonym">Meloidogyne mayaguensis</name>
    <dbReference type="NCBI Taxonomy" id="390850"/>
    <lineage>
        <taxon>Eukaryota</taxon>
        <taxon>Metazoa</taxon>
        <taxon>Ecdysozoa</taxon>
        <taxon>Nematoda</taxon>
        <taxon>Chromadorea</taxon>
        <taxon>Rhabditida</taxon>
        <taxon>Tylenchina</taxon>
        <taxon>Tylenchomorpha</taxon>
        <taxon>Tylenchoidea</taxon>
        <taxon>Meloidogynidae</taxon>
        <taxon>Meloidogyninae</taxon>
        <taxon>Meloidogyne</taxon>
    </lineage>
</organism>